<keyword evidence="11" id="KW-1185">Reference proteome</keyword>
<dbReference type="NCBIfam" id="TIGR00728">
    <property type="entry name" value="OPT_sfam"/>
    <property type="match status" value="1"/>
</dbReference>
<keyword evidence="6" id="KW-0653">Protein transport</keyword>
<feature type="transmembrane region" description="Helical" evidence="9">
    <location>
        <begin position="151"/>
        <end position="175"/>
    </location>
</feature>
<evidence type="ECO:0000256" key="3">
    <source>
        <dbReference type="ARBA" id="ARBA00022448"/>
    </source>
</evidence>
<keyword evidence="3" id="KW-0813">Transport</keyword>
<evidence type="ECO:0000313" key="11">
    <source>
        <dbReference type="Proteomes" id="UP000696485"/>
    </source>
</evidence>
<evidence type="ECO:0000256" key="7">
    <source>
        <dbReference type="ARBA" id="ARBA00022989"/>
    </source>
</evidence>
<organism evidence="10 11">
    <name type="scientific">Podila minutissima</name>
    <dbReference type="NCBI Taxonomy" id="64525"/>
    <lineage>
        <taxon>Eukaryota</taxon>
        <taxon>Fungi</taxon>
        <taxon>Fungi incertae sedis</taxon>
        <taxon>Mucoromycota</taxon>
        <taxon>Mortierellomycotina</taxon>
        <taxon>Mortierellomycetes</taxon>
        <taxon>Mortierellales</taxon>
        <taxon>Mortierellaceae</taxon>
        <taxon>Podila</taxon>
    </lineage>
</organism>
<dbReference type="GO" id="GO:0015031">
    <property type="term" value="P:protein transport"/>
    <property type="evidence" value="ECO:0007669"/>
    <property type="project" value="UniProtKB-KW"/>
</dbReference>
<dbReference type="GO" id="GO:0035673">
    <property type="term" value="F:oligopeptide transmembrane transporter activity"/>
    <property type="evidence" value="ECO:0007669"/>
    <property type="project" value="InterPro"/>
</dbReference>
<dbReference type="InterPro" id="IPR004813">
    <property type="entry name" value="OPT"/>
</dbReference>
<keyword evidence="8 9" id="KW-0472">Membrane</keyword>
<evidence type="ECO:0000256" key="9">
    <source>
        <dbReference type="SAM" id="Phobius"/>
    </source>
</evidence>
<keyword evidence="5" id="KW-0571">Peptide transport</keyword>
<feature type="transmembrane region" description="Helical" evidence="9">
    <location>
        <begin position="75"/>
        <end position="93"/>
    </location>
</feature>
<dbReference type="InterPro" id="IPR004648">
    <property type="entry name" value="Oligpept_transpt"/>
</dbReference>
<gene>
    <name evidence="10" type="ORF">BG006_003398</name>
</gene>
<evidence type="ECO:0000256" key="6">
    <source>
        <dbReference type="ARBA" id="ARBA00022927"/>
    </source>
</evidence>
<evidence type="ECO:0000256" key="2">
    <source>
        <dbReference type="ARBA" id="ARBA00008807"/>
    </source>
</evidence>
<keyword evidence="7 9" id="KW-1133">Transmembrane helix</keyword>
<protein>
    <submittedName>
        <fullName evidence="10">Uncharacterized protein</fullName>
    </submittedName>
</protein>
<evidence type="ECO:0000256" key="5">
    <source>
        <dbReference type="ARBA" id="ARBA00022856"/>
    </source>
</evidence>
<evidence type="ECO:0000256" key="8">
    <source>
        <dbReference type="ARBA" id="ARBA00023136"/>
    </source>
</evidence>
<dbReference type="Pfam" id="PF03169">
    <property type="entry name" value="OPT"/>
    <property type="match status" value="1"/>
</dbReference>
<dbReference type="AlphaFoldDB" id="A0A9P5S8N9"/>
<keyword evidence="4 9" id="KW-0812">Transmembrane</keyword>
<feature type="non-terminal residue" evidence="10">
    <location>
        <position position="1"/>
    </location>
</feature>
<dbReference type="Proteomes" id="UP000696485">
    <property type="component" value="Unassembled WGS sequence"/>
</dbReference>
<proteinExistence type="inferred from homology"/>
<comment type="caution">
    <text evidence="10">The sequence shown here is derived from an EMBL/GenBank/DDBJ whole genome shotgun (WGS) entry which is preliminary data.</text>
</comment>
<sequence>VPPRAMFWAQLLGTVIAGLVNLLTANWLLKSQENVCTKLSKDFQCSQAVTFYSASVIWGVIGPNRMFGSSSMYNSINYFFLIGFVLPIPFYYLKKAFPNSFLEYVHIPVLLAATGMMPPAQAYNYTNWLAVGFLFQYFARRYHPEWHLRYTYVMSAAFDSGTAFMVLLCFFIFTIRSKTMVEWWGTRDDLCPLEGEPYYPVVTDEQK</sequence>
<comment type="similarity">
    <text evidence="2">Belongs to the oligopeptide OPT transporter family.</text>
</comment>
<feature type="transmembrane region" description="Helical" evidence="9">
    <location>
        <begin position="6"/>
        <end position="29"/>
    </location>
</feature>
<dbReference type="EMBL" id="JAAAUY010001925">
    <property type="protein sequence ID" value="KAF9317309.1"/>
    <property type="molecule type" value="Genomic_DNA"/>
</dbReference>
<comment type="subcellular location">
    <subcellularLocation>
        <location evidence="1">Membrane</location>
        <topology evidence="1">Multi-pass membrane protein</topology>
    </subcellularLocation>
</comment>
<accession>A0A9P5S8N9</accession>
<name>A0A9P5S8N9_9FUNG</name>
<dbReference type="PANTHER" id="PTHR22601">
    <property type="entry name" value="ISP4 LIKE PROTEIN"/>
    <property type="match status" value="1"/>
</dbReference>
<evidence type="ECO:0000256" key="4">
    <source>
        <dbReference type="ARBA" id="ARBA00022692"/>
    </source>
</evidence>
<reference evidence="10" key="1">
    <citation type="journal article" date="2020" name="Fungal Divers.">
        <title>Resolving the Mortierellaceae phylogeny through synthesis of multi-gene phylogenetics and phylogenomics.</title>
        <authorList>
            <person name="Vandepol N."/>
            <person name="Liber J."/>
            <person name="Desiro A."/>
            <person name="Na H."/>
            <person name="Kennedy M."/>
            <person name="Barry K."/>
            <person name="Grigoriev I.V."/>
            <person name="Miller A.N."/>
            <person name="O'Donnell K."/>
            <person name="Stajich J.E."/>
            <person name="Bonito G."/>
        </authorList>
    </citation>
    <scope>NUCLEOTIDE SEQUENCE</scope>
    <source>
        <strain evidence="10">NVP1</strain>
    </source>
</reference>
<dbReference type="GO" id="GO:0016020">
    <property type="term" value="C:membrane"/>
    <property type="evidence" value="ECO:0007669"/>
    <property type="project" value="UniProtKB-SubCell"/>
</dbReference>
<evidence type="ECO:0000313" key="10">
    <source>
        <dbReference type="EMBL" id="KAF9317309.1"/>
    </source>
</evidence>
<evidence type="ECO:0000256" key="1">
    <source>
        <dbReference type="ARBA" id="ARBA00004141"/>
    </source>
</evidence>